<name>A0A917Y0X3_9BACI</name>
<reference evidence="7" key="1">
    <citation type="journal article" date="2014" name="Int. J. Syst. Evol. Microbiol.">
        <title>Complete genome sequence of Corynebacterium casei LMG S-19264T (=DSM 44701T), isolated from a smear-ripened cheese.</title>
        <authorList>
            <consortium name="US DOE Joint Genome Institute (JGI-PGF)"/>
            <person name="Walter F."/>
            <person name="Albersmeier A."/>
            <person name="Kalinowski J."/>
            <person name="Ruckert C."/>
        </authorList>
    </citation>
    <scope>NUCLEOTIDE SEQUENCE</scope>
    <source>
        <strain evidence="7">JCM 17251</strain>
    </source>
</reference>
<keyword evidence="4" id="KW-1015">Disulfide bond</keyword>
<dbReference type="EMBL" id="BMOS01000023">
    <property type="protein sequence ID" value="GGN62489.1"/>
    <property type="molecule type" value="Genomic_DNA"/>
</dbReference>
<keyword evidence="2" id="KW-0201">Cytochrome c-type biogenesis</keyword>
<evidence type="ECO:0000256" key="4">
    <source>
        <dbReference type="ARBA" id="ARBA00023157"/>
    </source>
</evidence>
<dbReference type="GO" id="GO:0016209">
    <property type="term" value="F:antioxidant activity"/>
    <property type="evidence" value="ECO:0007669"/>
    <property type="project" value="InterPro"/>
</dbReference>
<feature type="domain" description="Thioredoxin" evidence="6">
    <location>
        <begin position="65"/>
        <end position="202"/>
    </location>
</feature>
<dbReference type="SUPFAM" id="SSF52833">
    <property type="entry name" value="Thioredoxin-like"/>
    <property type="match status" value="1"/>
</dbReference>
<dbReference type="PROSITE" id="PS51352">
    <property type="entry name" value="THIOREDOXIN_2"/>
    <property type="match status" value="1"/>
</dbReference>
<dbReference type="Proteomes" id="UP000624041">
    <property type="component" value="Unassembled WGS sequence"/>
</dbReference>
<evidence type="ECO:0000256" key="5">
    <source>
        <dbReference type="ARBA" id="ARBA00023284"/>
    </source>
</evidence>
<comment type="subcellular location">
    <subcellularLocation>
        <location evidence="1">Cell envelope</location>
    </subcellularLocation>
</comment>
<dbReference type="InterPro" id="IPR050553">
    <property type="entry name" value="Thioredoxin_ResA/DsbE_sf"/>
</dbReference>
<keyword evidence="8" id="KW-1185">Reference proteome</keyword>
<evidence type="ECO:0000256" key="3">
    <source>
        <dbReference type="ARBA" id="ARBA00022968"/>
    </source>
</evidence>
<evidence type="ECO:0000256" key="2">
    <source>
        <dbReference type="ARBA" id="ARBA00022748"/>
    </source>
</evidence>
<organism evidence="7 8">
    <name type="scientific">Oceanobacillus indicireducens</name>
    <dbReference type="NCBI Taxonomy" id="1004261"/>
    <lineage>
        <taxon>Bacteria</taxon>
        <taxon>Bacillati</taxon>
        <taxon>Bacillota</taxon>
        <taxon>Bacilli</taxon>
        <taxon>Bacillales</taxon>
        <taxon>Bacillaceae</taxon>
        <taxon>Oceanobacillus</taxon>
    </lineage>
</organism>
<comment type="caution">
    <text evidence="7">The sequence shown here is derived from an EMBL/GenBank/DDBJ whole genome shotgun (WGS) entry which is preliminary data.</text>
</comment>
<dbReference type="Gene3D" id="3.40.30.10">
    <property type="entry name" value="Glutaredoxin"/>
    <property type="match status" value="1"/>
</dbReference>
<evidence type="ECO:0000259" key="6">
    <source>
        <dbReference type="PROSITE" id="PS51352"/>
    </source>
</evidence>
<dbReference type="Pfam" id="PF00578">
    <property type="entry name" value="AhpC-TSA"/>
    <property type="match status" value="1"/>
</dbReference>
<dbReference type="AlphaFoldDB" id="A0A917Y0X3"/>
<dbReference type="InterPro" id="IPR017937">
    <property type="entry name" value="Thioredoxin_CS"/>
</dbReference>
<dbReference type="GO" id="GO:0016491">
    <property type="term" value="F:oxidoreductase activity"/>
    <property type="evidence" value="ECO:0007669"/>
    <property type="project" value="InterPro"/>
</dbReference>
<dbReference type="InterPro" id="IPR036249">
    <property type="entry name" value="Thioredoxin-like_sf"/>
</dbReference>
<dbReference type="InterPro" id="IPR013766">
    <property type="entry name" value="Thioredoxin_domain"/>
</dbReference>
<evidence type="ECO:0000313" key="8">
    <source>
        <dbReference type="Proteomes" id="UP000624041"/>
    </source>
</evidence>
<protein>
    <submittedName>
        <fullName evidence="7">Thiol:disulfide interchange protein tlpA</fullName>
    </submittedName>
</protein>
<dbReference type="CDD" id="cd02966">
    <property type="entry name" value="TlpA_like_family"/>
    <property type="match status" value="1"/>
</dbReference>
<dbReference type="PANTHER" id="PTHR42852">
    <property type="entry name" value="THIOL:DISULFIDE INTERCHANGE PROTEIN DSBE"/>
    <property type="match status" value="1"/>
</dbReference>
<dbReference type="GO" id="GO:0030313">
    <property type="term" value="C:cell envelope"/>
    <property type="evidence" value="ECO:0007669"/>
    <property type="project" value="UniProtKB-SubCell"/>
</dbReference>
<evidence type="ECO:0000313" key="7">
    <source>
        <dbReference type="EMBL" id="GGN62489.1"/>
    </source>
</evidence>
<accession>A0A917Y0X3</accession>
<proteinExistence type="predicted"/>
<reference evidence="7" key="2">
    <citation type="submission" date="2020-09" db="EMBL/GenBank/DDBJ databases">
        <authorList>
            <person name="Sun Q."/>
            <person name="Ohkuma M."/>
        </authorList>
    </citation>
    <scope>NUCLEOTIDE SEQUENCE</scope>
    <source>
        <strain evidence="7">JCM 17251</strain>
    </source>
</reference>
<sequence>MKKLILIVVFVLMFGWAVYEFVGDADTEIVEENGVNDSEIETSGEEGASVASDIAVSGSTEEEGLDFGDMAPDVKLKTMDGEEVQLSDFRGERVMLNFWGTWCPPCRAEMPDMEKFHQNTDIKIIAVNLIETETSLDDVHQFIDDYGLTFSVYTDEGNAAAEAYRIQPIPTSYLINSDGTIHNKAFGALNYELMIQEFEKMK</sequence>
<evidence type="ECO:0000256" key="1">
    <source>
        <dbReference type="ARBA" id="ARBA00004196"/>
    </source>
</evidence>
<keyword evidence="5" id="KW-0676">Redox-active center</keyword>
<dbReference type="RefSeq" id="WP_188858414.1">
    <property type="nucleotide sequence ID" value="NZ_BMOS01000023.1"/>
</dbReference>
<dbReference type="PROSITE" id="PS00194">
    <property type="entry name" value="THIOREDOXIN_1"/>
    <property type="match status" value="1"/>
</dbReference>
<dbReference type="PANTHER" id="PTHR42852:SF6">
    <property type="entry name" value="THIOL:DISULFIDE INTERCHANGE PROTEIN DSBE"/>
    <property type="match status" value="1"/>
</dbReference>
<keyword evidence="3" id="KW-0735">Signal-anchor</keyword>
<dbReference type="GO" id="GO:0017004">
    <property type="term" value="P:cytochrome complex assembly"/>
    <property type="evidence" value="ECO:0007669"/>
    <property type="project" value="UniProtKB-KW"/>
</dbReference>
<gene>
    <name evidence="7" type="ORF">GCM10007971_28460</name>
</gene>
<dbReference type="InterPro" id="IPR000866">
    <property type="entry name" value="AhpC/TSA"/>
</dbReference>
<keyword evidence="3" id="KW-0812">Transmembrane</keyword>